<organism evidence="1 2">
    <name type="scientific">Clydaea vesicula</name>
    <dbReference type="NCBI Taxonomy" id="447962"/>
    <lineage>
        <taxon>Eukaryota</taxon>
        <taxon>Fungi</taxon>
        <taxon>Fungi incertae sedis</taxon>
        <taxon>Chytridiomycota</taxon>
        <taxon>Chytridiomycota incertae sedis</taxon>
        <taxon>Chytridiomycetes</taxon>
        <taxon>Lobulomycetales</taxon>
        <taxon>Lobulomycetaceae</taxon>
        <taxon>Clydaea</taxon>
    </lineage>
</organism>
<evidence type="ECO:0000313" key="2">
    <source>
        <dbReference type="Proteomes" id="UP001211065"/>
    </source>
</evidence>
<gene>
    <name evidence="1" type="ORF">HK099_002666</name>
</gene>
<sequence length="310" mass="36447">MIKKILLIRNGNNIFNKGFTKTLRPFATKVDPAVLSSEFDHIANKLSKFVDEKDLKTYKSLSIGEKLKKFDTILYNLTEKLNAYKAQLLDSKDSLQVFEKNVFFDCKRLNFIFRSEDLKELDSSFTDLIQLLDEYFKKIGMFSIFWKGGNIVDDIKFRLNHQDLLEPRNSMYYATGRFNERKFLIFEKTIKKLESLNLIKSKVDNSEVEDSLANFDPAALDNLNPKLFKFDINHSEEEKENANLDLNLDMLKKDIDNLVWQTILLQSNLVLTYDKEFDRLLRKPLIRVLEIGESEISKEFNLNEKYIEVF</sequence>
<proteinExistence type="predicted"/>
<protein>
    <submittedName>
        <fullName evidence="1">Uncharacterized protein</fullName>
    </submittedName>
</protein>
<dbReference type="AlphaFoldDB" id="A0AAD5Y1K7"/>
<dbReference type="Proteomes" id="UP001211065">
    <property type="component" value="Unassembled WGS sequence"/>
</dbReference>
<reference evidence="1" key="1">
    <citation type="submission" date="2020-05" db="EMBL/GenBank/DDBJ databases">
        <title>Phylogenomic resolution of chytrid fungi.</title>
        <authorList>
            <person name="Stajich J.E."/>
            <person name="Amses K."/>
            <person name="Simmons R."/>
            <person name="Seto K."/>
            <person name="Myers J."/>
            <person name="Bonds A."/>
            <person name="Quandt C.A."/>
            <person name="Barry K."/>
            <person name="Liu P."/>
            <person name="Grigoriev I."/>
            <person name="Longcore J.E."/>
            <person name="James T.Y."/>
        </authorList>
    </citation>
    <scope>NUCLEOTIDE SEQUENCE</scope>
    <source>
        <strain evidence="1">JEL0476</strain>
    </source>
</reference>
<keyword evidence="2" id="KW-1185">Reference proteome</keyword>
<accession>A0AAD5Y1K7</accession>
<comment type="caution">
    <text evidence="1">The sequence shown here is derived from an EMBL/GenBank/DDBJ whole genome shotgun (WGS) entry which is preliminary data.</text>
</comment>
<evidence type="ECO:0000313" key="1">
    <source>
        <dbReference type="EMBL" id="KAJ3227301.1"/>
    </source>
</evidence>
<dbReference type="EMBL" id="JADGJW010000019">
    <property type="protein sequence ID" value="KAJ3227301.1"/>
    <property type="molecule type" value="Genomic_DNA"/>
</dbReference>
<name>A0AAD5Y1K7_9FUNG</name>